<proteinExistence type="predicted"/>
<keyword evidence="1" id="KW-0732">Signal</keyword>
<evidence type="ECO:0000259" key="2">
    <source>
        <dbReference type="SMART" id="SM00458"/>
    </source>
</evidence>
<organism evidence="3 4">
    <name type="scientific">Streptomyces netropsis</name>
    <name type="common">Streptoverticillium netropsis</name>
    <dbReference type="NCBI Taxonomy" id="55404"/>
    <lineage>
        <taxon>Bacteria</taxon>
        <taxon>Bacillati</taxon>
        <taxon>Actinomycetota</taxon>
        <taxon>Actinomycetes</taxon>
        <taxon>Kitasatosporales</taxon>
        <taxon>Streptomycetaceae</taxon>
        <taxon>Streptomyces</taxon>
    </lineage>
</organism>
<keyword evidence="4" id="KW-1185">Reference proteome</keyword>
<dbReference type="Pfam" id="PF14200">
    <property type="entry name" value="RicinB_lectin_2"/>
    <property type="match status" value="2"/>
</dbReference>
<dbReference type="PROSITE" id="PS50231">
    <property type="entry name" value="RICIN_B_LECTIN"/>
    <property type="match status" value="1"/>
</dbReference>
<dbReference type="RefSeq" id="WP_184739544.1">
    <property type="nucleotide sequence ID" value="NZ_BMRW01000017.1"/>
</dbReference>
<dbReference type="SUPFAM" id="SSF50370">
    <property type="entry name" value="Ricin B-like lectins"/>
    <property type="match status" value="1"/>
</dbReference>
<name>A0A7W7LIQ3_STRNE</name>
<protein>
    <recommendedName>
        <fullName evidence="2">Ricin B lectin domain-containing protein</fullName>
    </recommendedName>
</protein>
<feature type="chain" id="PRO_5030848505" description="Ricin B lectin domain-containing protein" evidence="1">
    <location>
        <begin position="29"/>
        <end position="184"/>
    </location>
</feature>
<reference evidence="3 4" key="1">
    <citation type="submission" date="2020-08" db="EMBL/GenBank/DDBJ databases">
        <title>Genomic Encyclopedia of Type Strains, Phase III (KMG-III): the genomes of soil and plant-associated and newly described type strains.</title>
        <authorList>
            <person name="Whitman W."/>
        </authorList>
    </citation>
    <scope>NUCLEOTIDE SEQUENCE [LARGE SCALE GENOMIC DNA]</scope>
    <source>
        <strain evidence="3 4">CECT 3265</strain>
    </source>
</reference>
<sequence length="184" mass="20168">MLLSAVRVTLTFALTISALAGASNYAFADTGSPFLISGDGEEVVNIVGVNEMCLDLDHGDKKNGARIQQWKCNGSDAQKWRVLPARDSSFEIRSAVSGKCIEVENSSPQAGAAVQQWECNSGKQMQWQFIAVDGYSELQLRPMHKEDRCLDINKASSGNGAKAQQWYCNQTDAQRWHVVLPTEG</sequence>
<dbReference type="Gene3D" id="2.80.10.50">
    <property type="match status" value="3"/>
</dbReference>
<dbReference type="CDD" id="cd00161">
    <property type="entry name" value="beta-trefoil_Ricin-like"/>
    <property type="match status" value="1"/>
</dbReference>
<evidence type="ECO:0000313" key="4">
    <source>
        <dbReference type="Proteomes" id="UP000556436"/>
    </source>
</evidence>
<accession>A0A7W7LIQ3</accession>
<evidence type="ECO:0000256" key="1">
    <source>
        <dbReference type="SAM" id="SignalP"/>
    </source>
</evidence>
<evidence type="ECO:0000313" key="3">
    <source>
        <dbReference type="EMBL" id="MBB4890381.1"/>
    </source>
</evidence>
<dbReference type="Proteomes" id="UP000556436">
    <property type="component" value="Unassembled WGS sequence"/>
</dbReference>
<dbReference type="SMART" id="SM00458">
    <property type="entry name" value="RICIN"/>
    <property type="match status" value="1"/>
</dbReference>
<dbReference type="InterPro" id="IPR035992">
    <property type="entry name" value="Ricin_B-like_lectins"/>
</dbReference>
<dbReference type="AlphaFoldDB" id="A0A7W7LIQ3"/>
<gene>
    <name evidence="3" type="ORF">FHS38_006466</name>
</gene>
<comment type="caution">
    <text evidence="3">The sequence shown here is derived from an EMBL/GenBank/DDBJ whole genome shotgun (WGS) entry which is preliminary data.</text>
</comment>
<feature type="signal peptide" evidence="1">
    <location>
        <begin position="1"/>
        <end position="28"/>
    </location>
</feature>
<dbReference type="InterPro" id="IPR000772">
    <property type="entry name" value="Ricin_B_lectin"/>
</dbReference>
<dbReference type="EMBL" id="JACHJG010000019">
    <property type="protein sequence ID" value="MBB4890381.1"/>
    <property type="molecule type" value="Genomic_DNA"/>
</dbReference>
<feature type="domain" description="Ricin B lectin" evidence="2">
    <location>
        <begin position="41"/>
        <end position="179"/>
    </location>
</feature>